<keyword evidence="20" id="KW-1185">Reference proteome</keyword>
<evidence type="ECO:0000313" key="20">
    <source>
        <dbReference type="Proteomes" id="UP001549321"/>
    </source>
</evidence>
<dbReference type="GO" id="GO:0003882">
    <property type="term" value="F:CDP-diacylglycerol-serine O-phosphatidyltransferase activity"/>
    <property type="evidence" value="ECO:0007669"/>
    <property type="project" value="UniProtKB-EC"/>
</dbReference>
<evidence type="ECO:0000256" key="13">
    <source>
        <dbReference type="ARBA" id="ARBA00023264"/>
    </source>
</evidence>
<dbReference type="PROSITE" id="PS00379">
    <property type="entry name" value="CDP_ALCOHOL_P_TRANSF"/>
    <property type="match status" value="1"/>
</dbReference>
<evidence type="ECO:0000256" key="9">
    <source>
        <dbReference type="ARBA" id="ARBA00022989"/>
    </source>
</evidence>
<gene>
    <name evidence="19" type="ORF">ABIE08_000869</name>
</gene>
<feature type="transmembrane region" description="Helical" evidence="17">
    <location>
        <begin position="29"/>
        <end position="46"/>
    </location>
</feature>
<dbReference type="InterPro" id="IPR043130">
    <property type="entry name" value="CDP-OH_PTrfase_TM_dom"/>
</dbReference>
<evidence type="ECO:0000256" key="5">
    <source>
        <dbReference type="ARBA" id="ARBA00017171"/>
    </source>
</evidence>
<evidence type="ECO:0000256" key="17">
    <source>
        <dbReference type="SAM" id="Phobius"/>
    </source>
</evidence>
<reference evidence="19 20" key="1">
    <citation type="submission" date="2024-06" db="EMBL/GenBank/DDBJ databases">
        <title>Sorghum-associated microbial communities from plants grown in Nebraska, USA.</title>
        <authorList>
            <person name="Schachtman D."/>
        </authorList>
    </citation>
    <scope>NUCLEOTIDE SEQUENCE [LARGE SCALE GENOMIC DNA]</scope>
    <source>
        <strain evidence="19 20">3207</strain>
    </source>
</reference>
<keyword evidence="11 17" id="KW-0472">Membrane</keyword>
<evidence type="ECO:0000256" key="15">
    <source>
        <dbReference type="RuleBase" id="RU003750"/>
    </source>
</evidence>
<dbReference type="RefSeq" id="WP_354549023.1">
    <property type="nucleotide sequence ID" value="NZ_JBEPSM010000001.1"/>
</dbReference>
<keyword evidence="9 17" id="KW-1133">Transmembrane helix</keyword>
<feature type="transmembrane region" description="Helical" evidence="17">
    <location>
        <begin position="116"/>
        <end position="137"/>
    </location>
</feature>
<dbReference type="PANTHER" id="PTHR14269">
    <property type="entry name" value="CDP-DIACYLGLYCEROL--GLYCEROL-3-PHOSPHATE 3-PHOSPHATIDYLTRANSFERASE-RELATED"/>
    <property type="match status" value="1"/>
</dbReference>
<dbReference type="Pfam" id="PF01066">
    <property type="entry name" value="CDP-OH_P_transf"/>
    <property type="match status" value="1"/>
</dbReference>
<dbReference type="InterPro" id="IPR000462">
    <property type="entry name" value="CDP-OH_P_trans"/>
</dbReference>
<evidence type="ECO:0000256" key="11">
    <source>
        <dbReference type="ARBA" id="ARBA00023136"/>
    </source>
</evidence>
<dbReference type="EC" id="2.7.8.8" evidence="4"/>
<feature type="transmembrane region" description="Helical" evidence="17">
    <location>
        <begin position="182"/>
        <end position="203"/>
    </location>
</feature>
<evidence type="ECO:0000256" key="6">
    <source>
        <dbReference type="ARBA" id="ARBA00022516"/>
    </source>
</evidence>
<keyword evidence="6" id="KW-0444">Lipid biosynthesis</keyword>
<dbReference type="Proteomes" id="UP001549321">
    <property type="component" value="Unassembled WGS sequence"/>
</dbReference>
<proteinExistence type="inferred from homology"/>
<dbReference type="EMBL" id="JBEPSM010000001">
    <property type="protein sequence ID" value="MET4632956.1"/>
    <property type="molecule type" value="Genomic_DNA"/>
</dbReference>
<keyword evidence="8 17" id="KW-0812">Transmembrane</keyword>
<comment type="similarity">
    <text evidence="3 15">Belongs to the CDP-alcohol phosphatidyltransferase class-I family.</text>
</comment>
<name>A0ABV2QVY6_9HYPH</name>
<comment type="catalytic activity">
    <reaction evidence="1">
        <text>a CDP-1,2-diacyl-sn-glycerol + L-serine = a 1,2-diacyl-sn-glycero-3-phospho-L-serine + CMP + H(+)</text>
        <dbReference type="Rhea" id="RHEA:16913"/>
        <dbReference type="ChEBI" id="CHEBI:15378"/>
        <dbReference type="ChEBI" id="CHEBI:33384"/>
        <dbReference type="ChEBI" id="CHEBI:57262"/>
        <dbReference type="ChEBI" id="CHEBI:58332"/>
        <dbReference type="ChEBI" id="CHEBI:60377"/>
        <dbReference type="EC" id="2.7.8.8"/>
    </reaction>
</comment>
<dbReference type="InterPro" id="IPR004533">
    <property type="entry name" value="CDP-diaglyc--ser_O-PTrfase"/>
</dbReference>
<organism evidence="19 20">
    <name type="scientific">Kaistia defluvii</name>
    <dbReference type="NCBI Taxonomy" id="410841"/>
    <lineage>
        <taxon>Bacteria</taxon>
        <taxon>Pseudomonadati</taxon>
        <taxon>Pseudomonadota</taxon>
        <taxon>Alphaproteobacteria</taxon>
        <taxon>Hyphomicrobiales</taxon>
        <taxon>Kaistiaceae</taxon>
        <taxon>Kaistia</taxon>
    </lineage>
</organism>
<evidence type="ECO:0000256" key="14">
    <source>
        <dbReference type="ARBA" id="ARBA00032361"/>
    </source>
</evidence>
<evidence type="ECO:0000256" key="7">
    <source>
        <dbReference type="ARBA" id="ARBA00022679"/>
    </source>
</evidence>
<evidence type="ECO:0000256" key="12">
    <source>
        <dbReference type="ARBA" id="ARBA00023209"/>
    </source>
</evidence>
<dbReference type="InterPro" id="IPR050324">
    <property type="entry name" value="CDP-alcohol_PTase-I"/>
</dbReference>
<keyword evidence="13" id="KW-1208">Phospholipid metabolism</keyword>
<evidence type="ECO:0000256" key="8">
    <source>
        <dbReference type="ARBA" id="ARBA00022692"/>
    </source>
</evidence>
<evidence type="ECO:0000256" key="10">
    <source>
        <dbReference type="ARBA" id="ARBA00023098"/>
    </source>
</evidence>
<dbReference type="InterPro" id="IPR012616">
    <property type="entry name" value="CDP-OH_P_trans_C"/>
</dbReference>
<protein>
    <recommendedName>
        <fullName evidence="5">CDP-diacylglycerol--serine O-phosphatidyltransferase</fullName>
        <ecNumber evidence="4">2.7.8.8</ecNumber>
    </recommendedName>
    <alternativeName>
        <fullName evidence="14">Phosphatidylserine synthase</fullName>
    </alternativeName>
</protein>
<feature type="transmembrane region" description="Helical" evidence="17">
    <location>
        <begin position="215"/>
        <end position="231"/>
    </location>
</feature>
<feature type="transmembrane region" description="Helical" evidence="17">
    <location>
        <begin position="149"/>
        <end position="170"/>
    </location>
</feature>
<feature type="transmembrane region" description="Helical" evidence="17">
    <location>
        <begin position="237"/>
        <end position="256"/>
    </location>
</feature>
<accession>A0ABV2QVY6</accession>
<evidence type="ECO:0000256" key="3">
    <source>
        <dbReference type="ARBA" id="ARBA00010441"/>
    </source>
</evidence>
<dbReference type="InterPro" id="IPR048254">
    <property type="entry name" value="CDP_ALCOHOL_P_TRANSF_CS"/>
</dbReference>
<comment type="subcellular location">
    <subcellularLocation>
        <location evidence="2">Endomembrane system</location>
        <topology evidence="2">Multi-pass membrane protein</topology>
    </subcellularLocation>
</comment>
<evidence type="ECO:0000256" key="16">
    <source>
        <dbReference type="SAM" id="MobiDB-lite"/>
    </source>
</evidence>
<feature type="domain" description="CDP-alcohol phosphatidyltransferase C-terminal" evidence="18">
    <location>
        <begin position="215"/>
        <end position="250"/>
    </location>
</feature>
<evidence type="ECO:0000256" key="1">
    <source>
        <dbReference type="ARBA" id="ARBA00000287"/>
    </source>
</evidence>
<dbReference type="PANTHER" id="PTHR14269:SF61">
    <property type="entry name" value="CDP-DIACYLGLYCEROL--SERINE O-PHOSPHATIDYLTRANSFERASE"/>
    <property type="match status" value="1"/>
</dbReference>
<feature type="region of interest" description="Disordered" evidence="16">
    <location>
        <begin position="1"/>
        <end position="20"/>
    </location>
</feature>
<comment type="caution">
    <text evidence="19">The sequence shown here is derived from an EMBL/GenBank/DDBJ whole genome shotgun (WGS) entry which is preliminary data.</text>
</comment>
<keyword evidence="12" id="KW-0594">Phospholipid biosynthesis</keyword>
<dbReference type="Pfam" id="PF08009">
    <property type="entry name" value="CDP-OH_P_tran_2"/>
    <property type="match status" value="1"/>
</dbReference>
<evidence type="ECO:0000313" key="19">
    <source>
        <dbReference type="EMBL" id="MET4632956.1"/>
    </source>
</evidence>
<sequence>METIFPPFDPDDEEGERPRPRRQIPFRMILPNLVTLLALCAGLTAIRMAIEARYGEAIAMIVVAAVLDGIDGRVARMLRSTSRFGAELDSLTDFVNFGVAPAILLYAWALDEVRSLGWIAALVFAICAALRLARFNVAIDNPHKPDWQANFFVGVPAPAGALIVLLPVYLEYLDLPHGRFTAPVVLVYTIAVGLLMVSRLPTWSGKKFGGVSREVVLPLFVFVVVLAAMLFSYPWHVLAVGAIAYLIILPLGWRAWRRHMREDASQAAIDKDLI</sequence>
<feature type="transmembrane region" description="Helical" evidence="17">
    <location>
        <begin position="91"/>
        <end position="110"/>
    </location>
</feature>
<dbReference type="Gene3D" id="1.20.120.1760">
    <property type="match status" value="1"/>
</dbReference>
<keyword evidence="7 15" id="KW-0808">Transferase</keyword>
<evidence type="ECO:0000256" key="4">
    <source>
        <dbReference type="ARBA" id="ARBA00013174"/>
    </source>
</evidence>
<keyword evidence="10" id="KW-0443">Lipid metabolism</keyword>
<dbReference type="NCBIfam" id="TIGR00473">
    <property type="entry name" value="pssA"/>
    <property type="match status" value="1"/>
</dbReference>
<evidence type="ECO:0000259" key="18">
    <source>
        <dbReference type="Pfam" id="PF08009"/>
    </source>
</evidence>
<evidence type="ECO:0000256" key="2">
    <source>
        <dbReference type="ARBA" id="ARBA00004127"/>
    </source>
</evidence>